<evidence type="ECO:0000259" key="2">
    <source>
        <dbReference type="Pfam" id="PF02517"/>
    </source>
</evidence>
<reference evidence="4" key="1">
    <citation type="submission" date="2021-05" db="EMBL/GenBank/DDBJ databases">
        <title>Direct Submission.</title>
        <authorList>
            <person name="Li K."/>
            <person name="Gao J."/>
        </authorList>
    </citation>
    <scope>NUCLEOTIDE SEQUENCE [LARGE SCALE GENOMIC DNA]</scope>
    <source>
        <strain evidence="4">HDS12</strain>
    </source>
</reference>
<name>A0ABX8C2L8_9ACTN</name>
<dbReference type="RefSeq" id="WP_212641535.1">
    <property type="nucleotide sequence ID" value="NZ_CP074132.1"/>
</dbReference>
<accession>A0ABX8C2L8</accession>
<dbReference type="Proteomes" id="UP000678016">
    <property type="component" value="Chromosome"/>
</dbReference>
<keyword evidence="1" id="KW-1133">Transmembrane helix</keyword>
<feature type="transmembrane region" description="Helical" evidence="1">
    <location>
        <begin position="224"/>
        <end position="244"/>
    </location>
</feature>
<feature type="transmembrane region" description="Helical" evidence="1">
    <location>
        <begin position="164"/>
        <end position="182"/>
    </location>
</feature>
<feature type="transmembrane region" description="Helical" evidence="1">
    <location>
        <begin position="126"/>
        <end position="144"/>
    </location>
</feature>
<proteinExistence type="predicted"/>
<keyword evidence="3" id="KW-0378">Hydrolase</keyword>
<feature type="transmembrane region" description="Helical" evidence="1">
    <location>
        <begin position="264"/>
        <end position="283"/>
    </location>
</feature>
<feature type="transmembrane region" description="Helical" evidence="1">
    <location>
        <begin position="194"/>
        <end position="212"/>
    </location>
</feature>
<evidence type="ECO:0000313" key="3">
    <source>
        <dbReference type="EMBL" id="QUX28563.1"/>
    </source>
</evidence>
<evidence type="ECO:0000256" key="1">
    <source>
        <dbReference type="SAM" id="Phobius"/>
    </source>
</evidence>
<keyword evidence="4" id="KW-1185">Reference proteome</keyword>
<dbReference type="InterPro" id="IPR003675">
    <property type="entry name" value="Rce1/LyrA-like_dom"/>
</dbReference>
<evidence type="ECO:0000313" key="4">
    <source>
        <dbReference type="Proteomes" id="UP000678016"/>
    </source>
</evidence>
<dbReference type="Pfam" id="PF02517">
    <property type="entry name" value="Rce1-like"/>
    <property type="match status" value="1"/>
</dbReference>
<organism evidence="3 4">
    <name type="scientific">Nocardiopsis akebiae</name>
    <dbReference type="NCBI Taxonomy" id="2831968"/>
    <lineage>
        <taxon>Bacteria</taxon>
        <taxon>Bacillati</taxon>
        <taxon>Actinomycetota</taxon>
        <taxon>Actinomycetes</taxon>
        <taxon>Streptosporangiales</taxon>
        <taxon>Nocardiopsidaceae</taxon>
        <taxon>Nocardiopsis</taxon>
    </lineage>
</organism>
<dbReference type="GO" id="GO:0008237">
    <property type="term" value="F:metallopeptidase activity"/>
    <property type="evidence" value="ECO:0007669"/>
    <property type="project" value="UniProtKB-KW"/>
</dbReference>
<keyword evidence="1" id="KW-0472">Membrane</keyword>
<dbReference type="EMBL" id="CP074132">
    <property type="protein sequence ID" value="QUX28563.1"/>
    <property type="molecule type" value="Genomic_DNA"/>
</dbReference>
<sequence length="310" mass="34007">MVRRWGLVWGVLVALLLVAVPMLSRPVLRSDVLGDSLVLFLVSWSPMLVGGILAWAMVRGFGAREQLDRRVVQAMDGHPIGRELGWLGLFLTGFVASMALLSVLFATYEAVFGADLAMSEALVSRLLFLFTLPLLVMDRSGITLDGKGTAMPAVALKVSEPWRWLGMVPIAIALLLIGYLLVPRLGLPGPSLQLLGYVLAFTVMAVCEEIFFRGMVQTRLEILMGRWGGIVATSVVFALTYALIQPYDAVSQLPGTDLVYNTGLALLTYATASLLYGYLWTCFRNTWIQVVMRVGMFLMLMPPDLQTGVM</sequence>
<keyword evidence="1" id="KW-0812">Transmembrane</keyword>
<feature type="transmembrane region" description="Helical" evidence="1">
    <location>
        <begin position="39"/>
        <end position="63"/>
    </location>
</feature>
<feature type="domain" description="CAAX prenyl protease 2/Lysostaphin resistance protein A-like" evidence="2">
    <location>
        <begin position="192"/>
        <end position="294"/>
    </location>
</feature>
<protein>
    <submittedName>
        <fullName evidence="3">CPBP family intramembrane metalloprotease</fullName>
    </submittedName>
</protein>
<keyword evidence="3" id="KW-0645">Protease</keyword>
<keyword evidence="3" id="KW-0482">Metalloprotease</keyword>
<gene>
    <name evidence="3" type="ORF">KGD83_25635</name>
</gene>
<feature type="transmembrane region" description="Helical" evidence="1">
    <location>
        <begin position="84"/>
        <end position="106"/>
    </location>
</feature>